<comment type="caution">
    <text evidence="1">The sequence shown here is derived from an EMBL/GenBank/DDBJ whole genome shotgun (WGS) entry which is preliminary data.</text>
</comment>
<sequence length="121" mass="13625">MRLLERLDYQRRYVIASCSDWLDSAPFSLEFATTTGLRLRSSDVPTVEAGGLVSLKRNECNIAPRSQGWTFPFAFVSSILPCNRDTARTGLNECPDLGETGAFHSPLCLKRNRSDQQWNLL</sequence>
<proteinExistence type="predicted"/>
<name>A0AA88TF25_9TELE</name>
<protein>
    <submittedName>
        <fullName evidence="1">Uncharacterized protein</fullName>
    </submittedName>
</protein>
<evidence type="ECO:0000313" key="2">
    <source>
        <dbReference type="Proteomes" id="UP001187343"/>
    </source>
</evidence>
<dbReference type="Proteomes" id="UP001187343">
    <property type="component" value="Unassembled WGS sequence"/>
</dbReference>
<keyword evidence="2" id="KW-1185">Reference proteome</keyword>
<dbReference type="EMBL" id="JAUYZG010000018">
    <property type="protein sequence ID" value="KAK2881501.1"/>
    <property type="molecule type" value="Genomic_DNA"/>
</dbReference>
<evidence type="ECO:0000313" key="1">
    <source>
        <dbReference type="EMBL" id="KAK2881501.1"/>
    </source>
</evidence>
<dbReference type="AlphaFoldDB" id="A0AA88TF25"/>
<reference evidence="1" key="1">
    <citation type="submission" date="2023-08" db="EMBL/GenBank/DDBJ databases">
        <title>Chromosome-level Genome Assembly of mud carp (Cirrhinus molitorella).</title>
        <authorList>
            <person name="Liu H."/>
        </authorList>
    </citation>
    <scope>NUCLEOTIDE SEQUENCE</scope>
    <source>
        <strain evidence="1">Prfri</strain>
        <tissue evidence="1">Muscle</tissue>
    </source>
</reference>
<accession>A0AA88TF25</accession>
<organism evidence="1 2">
    <name type="scientific">Cirrhinus molitorella</name>
    <name type="common">mud carp</name>
    <dbReference type="NCBI Taxonomy" id="172907"/>
    <lineage>
        <taxon>Eukaryota</taxon>
        <taxon>Metazoa</taxon>
        <taxon>Chordata</taxon>
        <taxon>Craniata</taxon>
        <taxon>Vertebrata</taxon>
        <taxon>Euteleostomi</taxon>
        <taxon>Actinopterygii</taxon>
        <taxon>Neopterygii</taxon>
        <taxon>Teleostei</taxon>
        <taxon>Ostariophysi</taxon>
        <taxon>Cypriniformes</taxon>
        <taxon>Cyprinidae</taxon>
        <taxon>Labeoninae</taxon>
        <taxon>Labeonini</taxon>
        <taxon>Cirrhinus</taxon>
    </lineage>
</organism>
<gene>
    <name evidence="1" type="ORF">Q8A67_018769</name>
</gene>